<comment type="caution">
    <text evidence="4">The sequence shown here is derived from an EMBL/GenBank/DDBJ whole genome shotgun (WGS) entry which is preliminary data.</text>
</comment>
<protein>
    <submittedName>
        <fullName evidence="4">Organic solvent tolerance protein</fullName>
    </submittedName>
</protein>
<dbReference type="AlphaFoldDB" id="A0A194AD67"/>
<feature type="signal peptide" evidence="1">
    <location>
        <begin position="1"/>
        <end position="19"/>
    </location>
</feature>
<reference evidence="5" key="1">
    <citation type="submission" date="2016-06" db="EMBL/GenBank/DDBJ databases">
        <title>Draft genome sequence of Desulfoplanes formicivorans strain Pf12B.</title>
        <authorList>
            <person name="Watanabe M."/>
            <person name="Kojima H."/>
            <person name="Fukui M."/>
        </authorList>
    </citation>
    <scope>NUCLEOTIDE SEQUENCE [LARGE SCALE GENOMIC DNA]</scope>
    <source>
        <strain evidence="5">Pf12B</strain>
    </source>
</reference>
<dbReference type="GO" id="GO:0009279">
    <property type="term" value="C:cell outer membrane"/>
    <property type="evidence" value="ECO:0007669"/>
    <property type="project" value="InterPro"/>
</dbReference>
<dbReference type="InterPro" id="IPR020889">
    <property type="entry name" value="LipoPS_assembly_LptD"/>
</dbReference>
<feature type="chain" id="PRO_5039952036" evidence="1">
    <location>
        <begin position="20"/>
        <end position="767"/>
    </location>
</feature>
<dbReference type="EMBL" id="BDFE01000008">
    <property type="protein sequence ID" value="GAU08042.1"/>
    <property type="molecule type" value="Genomic_DNA"/>
</dbReference>
<dbReference type="InterPro" id="IPR007543">
    <property type="entry name" value="LptD_C"/>
</dbReference>
<dbReference type="Pfam" id="PF04453">
    <property type="entry name" value="LptD"/>
    <property type="match status" value="1"/>
</dbReference>
<keyword evidence="5" id="KW-1185">Reference proteome</keyword>
<dbReference type="InterPro" id="IPR050218">
    <property type="entry name" value="LptD"/>
</dbReference>
<evidence type="ECO:0000259" key="2">
    <source>
        <dbReference type="Pfam" id="PF04453"/>
    </source>
</evidence>
<dbReference type="InterPro" id="IPR045659">
    <property type="entry name" value="LptD_2"/>
</dbReference>
<dbReference type="PANTHER" id="PTHR30189:SF1">
    <property type="entry name" value="LPS-ASSEMBLY PROTEIN LPTD"/>
    <property type="match status" value="1"/>
</dbReference>
<evidence type="ECO:0000256" key="1">
    <source>
        <dbReference type="SAM" id="SignalP"/>
    </source>
</evidence>
<keyword evidence="1" id="KW-0732">Signal</keyword>
<dbReference type="GO" id="GO:1990351">
    <property type="term" value="C:transporter complex"/>
    <property type="evidence" value="ECO:0007669"/>
    <property type="project" value="TreeGrafter"/>
</dbReference>
<gene>
    <name evidence="4" type="ORF">DPF_0743</name>
</gene>
<evidence type="ECO:0000259" key="3">
    <source>
        <dbReference type="Pfam" id="PF19838"/>
    </source>
</evidence>
<dbReference type="Pfam" id="PF19838">
    <property type="entry name" value="LptD_2"/>
    <property type="match status" value="1"/>
</dbReference>
<evidence type="ECO:0000313" key="4">
    <source>
        <dbReference type="EMBL" id="GAU08042.1"/>
    </source>
</evidence>
<proteinExistence type="inferred from homology"/>
<dbReference type="PANTHER" id="PTHR30189">
    <property type="entry name" value="LPS-ASSEMBLY PROTEIN"/>
    <property type="match status" value="1"/>
</dbReference>
<feature type="domain" description="LPS-assembly protein LptD central" evidence="3">
    <location>
        <begin position="173"/>
        <end position="238"/>
    </location>
</feature>
<dbReference type="Proteomes" id="UP000095200">
    <property type="component" value="Unassembled WGS sequence"/>
</dbReference>
<feature type="domain" description="LptD C-terminal" evidence="2">
    <location>
        <begin position="284"/>
        <end position="686"/>
    </location>
</feature>
<evidence type="ECO:0000313" key="5">
    <source>
        <dbReference type="Proteomes" id="UP000095200"/>
    </source>
</evidence>
<dbReference type="HAMAP" id="MF_01411">
    <property type="entry name" value="LPS_assembly_LptD"/>
    <property type="match status" value="1"/>
</dbReference>
<sequence>MLRTLFLACLFLVTLPLNTRGATDPAENIPWNLYADRIQTLDGGEITEARGNVFLFQGDNQLQADYAKYYKSTQWLYLEGNITAKWDGDFLEAESAEFDLGNRVGWLTNGQVFIEANHVYVKGEKIHKTGDNTYTFTQATVTSCDGTRPAWSLKTSSGDVTIDGYARLWNPRLQIKGQPVLYAPYMVMPVKTKRQSGFLLPQLEVSKQLGTHINLPYYQVIDEESDLTLYENYMSKRGLMQGIEFRSTPDLDTKMLVRFDWLKDHQAYEDGEYTSDVWQRPHQDRYWLRGKFDGYLLSPQWTTKLDLDLVSDYQYLREFNDGLSGFDQSRKDFLQEFGRDIDDDDDYLRENILAVSRSWANMGLEFRLEYTQNLYYFNDSTDYDSAKNPTLQRLPEINFNVYKHQLASTMFEWEATSQYTYFWREYGTKGSRLDIHPHISLPLRTQYGTIIPKVGWRETLYAVDRFENTGSTVDTTDKYPVRGLPDASVELSTNLFRIYSLPDLPVNDKDHLGESVWSKIKHSVTPEIEYSWIPNTLQDQKKNPQFDSDDAIYPESNLTYSLVNLLTRKRMTVVNDPATQGNSTTTKADYLDFLRFKLEQSYDFREAARTEDTDLYPTRPFSDIEAELTIFPRKYLSLTSTSWYSPYLNRITEHEHTARIFLDDLASAYCGLDFVDREQEYPYKTNYLGTGDRSRILTLGGDVALPRNWFLAVDYKADLEDGQDLDRKMTLTYKHQCFTFECFLSKTDTDEKIAVMITLYNLGSMGG</sequence>
<dbReference type="GO" id="GO:0043165">
    <property type="term" value="P:Gram-negative-bacterium-type cell outer membrane assembly"/>
    <property type="evidence" value="ECO:0007669"/>
    <property type="project" value="InterPro"/>
</dbReference>
<dbReference type="GO" id="GO:0015920">
    <property type="term" value="P:lipopolysaccharide transport"/>
    <property type="evidence" value="ECO:0007669"/>
    <property type="project" value="InterPro"/>
</dbReference>
<dbReference type="STRING" id="1592317.DPF_0743"/>
<accession>A0A194AD67</accession>
<name>A0A194AD67_9BACT</name>
<organism evidence="4 5">
    <name type="scientific">Desulfoplanes formicivorans</name>
    <dbReference type="NCBI Taxonomy" id="1592317"/>
    <lineage>
        <taxon>Bacteria</taxon>
        <taxon>Pseudomonadati</taxon>
        <taxon>Thermodesulfobacteriota</taxon>
        <taxon>Desulfovibrionia</taxon>
        <taxon>Desulfovibrionales</taxon>
        <taxon>Desulfoplanaceae</taxon>
        <taxon>Desulfoplanes</taxon>
    </lineage>
</organism>